<dbReference type="Pfam" id="PF10502">
    <property type="entry name" value="Peptidase_S26"/>
    <property type="match status" value="1"/>
</dbReference>
<feature type="transmembrane region" description="Helical" evidence="1">
    <location>
        <begin position="21"/>
        <end position="42"/>
    </location>
</feature>
<sequence length="180" mass="20895">MRTLLQKLEESLKQKEKELTKFFLFSFIFYTALTFVFFFPYVHIIGSLDTSMPHRFYLWIRPSEDPEEKDAQIRKRRYVEVYVGDLTQYPPIREKGVLYLIKKAVCFPGDFLAARGGEFYCNGKLIAVAYPEAPVPPISYDGRIPEGRYFVLGIHPASFDSRYMGLVSLDRITGVLIPLF</sequence>
<dbReference type="GO" id="GO:0006465">
    <property type="term" value="P:signal peptide processing"/>
    <property type="evidence" value="ECO:0007669"/>
    <property type="project" value="InterPro"/>
</dbReference>
<dbReference type="AlphaFoldDB" id="A0A7C5L651"/>
<dbReference type="EMBL" id="DRNB01000008">
    <property type="protein sequence ID" value="HHJ63328.1"/>
    <property type="molecule type" value="Genomic_DNA"/>
</dbReference>
<reference evidence="3" key="1">
    <citation type="journal article" date="2020" name="mSystems">
        <title>Genome- and Community-Level Interaction Insights into Carbon Utilization and Element Cycling Functions of Hydrothermarchaeota in Hydrothermal Sediment.</title>
        <authorList>
            <person name="Zhou Z."/>
            <person name="Liu Y."/>
            <person name="Xu W."/>
            <person name="Pan J."/>
            <person name="Luo Z.H."/>
            <person name="Li M."/>
        </authorList>
    </citation>
    <scope>NUCLEOTIDE SEQUENCE [LARGE SCALE GENOMIC DNA]</scope>
    <source>
        <strain evidence="3">HyVt-501</strain>
    </source>
</reference>
<dbReference type="Proteomes" id="UP000885792">
    <property type="component" value="Unassembled WGS sequence"/>
</dbReference>
<keyword evidence="1" id="KW-0812">Transmembrane</keyword>
<name>A0A7C5L651_AQUAO</name>
<dbReference type="GO" id="GO:0004252">
    <property type="term" value="F:serine-type endopeptidase activity"/>
    <property type="evidence" value="ECO:0007669"/>
    <property type="project" value="InterPro"/>
</dbReference>
<dbReference type="InterPro" id="IPR019533">
    <property type="entry name" value="Peptidase_S26"/>
</dbReference>
<evidence type="ECO:0000256" key="1">
    <source>
        <dbReference type="SAM" id="Phobius"/>
    </source>
</evidence>
<protein>
    <recommendedName>
        <fullName evidence="2">Peptidase S26 domain-containing protein</fullName>
    </recommendedName>
</protein>
<dbReference type="SUPFAM" id="SSF51306">
    <property type="entry name" value="LexA/Signal peptidase"/>
    <property type="match status" value="1"/>
</dbReference>
<dbReference type="InterPro" id="IPR036286">
    <property type="entry name" value="LexA/Signal_pep-like_sf"/>
</dbReference>
<organism evidence="3">
    <name type="scientific">Aquifex aeolicus</name>
    <dbReference type="NCBI Taxonomy" id="63363"/>
    <lineage>
        <taxon>Bacteria</taxon>
        <taxon>Pseudomonadati</taxon>
        <taxon>Aquificota</taxon>
        <taxon>Aquificia</taxon>
        <taxon>Aquificales</taxon>
        <taxon>Aquificaceae</taxon>
        <taxon>Aquifex</taxon>
    </lineage>
</organism>
<proteinExistence type="predicted"/>
<keyword evidence="1" id="KW-1133">Transmembrane helix</keyword>
<feature type="domain" description="Peptidase S26" evidence="2">
    <location>
        <begin position="18"/>
        <end position="175"/>
    </location>
</feature>
<evidence type="ECO:0000313" key="3">
    <source>
        <dbReference type="EMBL" id="HHJ63328.1"/>
    </source>
</evidence>
<comment type="caution">
    <text evidence="3">The sequence shown here is derived from an EMBL/GenBank/DDBJ whole genome shotgun (WGS) entry which is preliminary data.</text>
</comment>
<gene>
    <name evidence="3" type="ORF">ENJ61_00310</name>
</gene>
<evidence type="ECO:0000259" key="2">
    <source>
        <dbReference type="Pfam" id="PF10502"/>
    </source>
</evidence>
<accession>A0A7C5L651</accession>
<keyword evidence="1" id="KW-0472">Membrane</keyword>
<dbReference type="Gene3D" id="2.10.109.10">
    <property type="entry name" value="Umud Fragment, subunit A"/>
    <property type="match status" value="1"/>
</dbReference>